<keyword evidence="1" id="KW-0472">Membrane</keyword>
<evidence type="ECO:0000313" key="3">
    <source>
        <dbReference type="WBParaSite" id="PTRK_0000994000.1"/>
    </source>
</evidence>
<sequence>MWRPIEPKEWDRNILNTSNDNTFSSKEVYDYNDINLIQDIQNMSSYEHTKKHFIFDQEIDPWKVIRLLFMINLIQFVILISLFWYIKRRNRFFFEHFIQNQQ</sequence>
<accession>A0A0N4ZN24</accession>
<dbReference type="Proteomes" id="UP000038045">
    <property type="component" value="Unplaced"/>
</dbReference>
<dbReference type="WBParaSite" id="PTRK_0000994000.1">
    <property type="protein sequence ID" value="PTRK_0000994000.1"/>
    <property type="gene ID" value="PTRK_0000994000"/>
</dbReference>
<proteinExistence type="predicted"/>
<keyword evidence="1" id="KW-0812">Transmembrane</keyword>
<protein>
    <submittedName>
        <fullName evidence="3">Uncharacterized protein</fullName>
    </submittedName>
</protein>
<organism evidence="2 3">
    <name type="scientific">Parastrongyloides trichosuri</name>
    <name type="common">Possum-specific nematode worm</name>
    <dbReference type="NCBI Taxonomy" id="131310"/>
    <lineage>
        <taxon>Eukaryota</taxon>
        <taxon>Metazoa</taxon>
        <taxon>Ecdysozoa</taxon>
        <taxon>Nematoda</taxon>
        <taxon>Chromadorea</taxon>
        <taxon>Rhabditida</taxon>
        <taxon>Tylenchina</taxon>
        <taxon>Panagrolaimomorpha</taxon>
        <taxon>Strongyloidoidea</taxon>
        <taxon>Strongyloididae</taxon>
        <taxon>Parastrongyloides</taxon>
    </lineage>
</organism>
<dbReference type="AlphaFoldDB" id="A0A0N4ZN24"/>
<feature type="transmembrane region" description="Helical" evidence="1">
    <location>
        <begin position="64"/>
        <end position="86"/>
    </location>
</feature>
<evidence type="ECO:0000256" key="1">
    <source>
        <dbReference type="SAM" id="Phobius"/>
    </source>
</evidence>
<keyword evidence="2" id="KW-1185">Reference proteome</keyword>
<name>A0A0N4ZN24_PARTI</name>
<keyword evidence="1" id="KW-1133">Transmembrane helix</keyword>
<reference evidence="3" key="1">
    <citation type="submission" date="2017-02" db="UniProtKB">
        <authorList>
            <consortium name="WormBaseParasite"/>
        </authorList>
    </citation>
    <scope>IDENTIFICATION</scope>
</reference>
<evidence type="ECO:0000313" key="2">
    <source>
        <dbReference type="Proteomes" id="UP000038045"/>
    </source>
</evidence>